<dbReference type="RefSeq" id="WP_075777472.1">
    <property type="nucleotide sequence ID" value="NZ_CP019437.1"/>
</dbReference>
<dbReference type="SMART" id="SM00342">
    <property type="entry name" value="HTH_ARAC"/>
    <property type="match status" value="1"/>
</dbReference>
<evidence type="ECO:0000256" key="2">
    <source>
        <dbReference type="ARBA" id="ARBA00023125"/>
    </source>
</evidence>
<dbReference type="InterPro" id="IPR035418">
    <property type="entry name" value="AraC-bd_2"/>
</dbReference>
<dbReference type="InterPro" id="IPR050204">
    <property type="entry name" value="AraC_XylS_family_regulators"/>
</dbReference>
<gene>
    <name evidence="5" type="ORF">BMG03_12670</name>
</gene>
<keyword evidence="6" id="KW-1185">Reference proteome</keyword>
<evidence type="ECO:0000256" key="1">
    <source>
        <dbReference type="ARBA" id="ARBA00023015"/>
    </source>
</evidence>
<dbReference type="PROSITE" id="PS01124">
    <property type="entry name" value="HTH_ARAC_FAMILY_2"/>
    <property type="match status" value="1"/>
</dbReference>
<name>A0ABM6IIT4_9RHOB</name>
<dbReference type="PANTHER" id="PTHR46796">
    <property type="entry name" value="HTH-TYPE TRANSCRIPTIONAL ACTIVATOR RHAS-RELATED"/>
    <property type="match status" value="1"/>
</dbReference>
<evidence type="ECO:0000313" key="5">
    <source>
        <dbReference type="EMBL" id="AQS48549.1"/>
    </source>
</evidence>
<keyword evidence="1" id="KW-0805">Transcription regulation</keyword>
<dbReference type="InterPro" id="IPR009057">
    <property type="entry name" value="Homeodomain-like_sf"/>
</dbReference>
<protein>
    <submittedName>
        <fullName evidence="5">AraC family transcriptional regulator</fullName>
    </submittedName>
</protein>
<dbReference type="Proteomes" id="UP000185622">
    <property type="component" value="Chromosome"/>
</dbReference>
<feature type="domain" description="HTH araC/xylS-type" evidence="4">
    <location>
        <begin position="211"/>
        <end position="311"/>
    </location>
</feature>
<evidence type="ECO:0000313" key="6">
    <source>
        <dbReference type="Proteomes" id="UP000185622"/>
    </source>
</evidence>
<keyword evidence="3" id="KW-0804">Transcription</keyword>
<dbReference type="InterPro" id="IPR020449">
    <property type="entry name" value="Tscrpt_reg_AraC-type_HTH"/>
</dbReference>
<sequence>MIISSGGSATPGGRDKWQKMVSEAYFPLDTECLDRQAFRGEMQQWSLGVIGLSRIDCDGVLYQRKRHHFLNETESSLLIAIPENDEVQYSQNQRRTCCKPGSFIVERSDAPYEYWHARRNIQWVLKVPSANVRARIGPSERLGGLIFDGRHGVAGYFLSSMRAAISHIEQLDYSARETAGSHLLEMLCLAIRSDERVLDSTTSTVRAAHLYRAEQFIRENLKDPNLSPQSVARACGISLRYLQQLFSDAGPSVNGYIRDRRLTRCSEELRAQGAGATVAEIAYRWGFADQAQFSRHYKAKFGCTPTETRKEAGRLRRAM</sequence>
<organism evidence="5 6">
    <name type="scientific">Thioclava nitratireducens</name>
    <dbReference type="NCBI Taxonomy" id="1915078"/>
    <lineage>
        <taxon>Bacteria</taxon>
        <taxon>Pseudomonadati</taxon>
        <taxon>Pseudomonadota</taxon>
        <taxon>Alphaproteobacteria</taxon>
        <taxon>Rhodobacterales</taxon>
        <taxon>Paracoccaceae</taxon>
        <taxon>Thioclava</taxon>
    </lineage>
</organism>
<dbReference type="EMBL" id="CP019437">
    <property type="protein sequence ID" value="AQS48549.1"/>
    <property type="molecule type" value="Genomic_DNA"/>
</dbReference>
<evidence type="ECO:0000259" key="4">
    <source>
        <dbReference type="PROSITE" id="PS01124"/>
    </source>
</evidence>
<evidence type="ECO:0000256" key="3">
    <source>
        <dbReference type="ARBA" id="ARBA00023163"/>
    </source>
</evidence>
<reference evidence="5 6" key="1">
    <citation type="submission" date="2017-01" db="EMBL/GenBank/DDBJ databases">
        <title>The complete genome sequence of a sulfur-oxidizing marine bacterium Thioclava sp. 25B10_4T.</title>
        <authorList>
            <person name="Liu Y."/>
            <person name="Lai Q."/>
            <person name="Shao Z."/>
        </authorList>
    </citation>
    <scope>NUCLEOTIDE SEQUENCE [LARGE SCALE GENOMIC DNA]</scope>
    <source>
        <strain evidence="5 6">25B10_4</strain>
    </source>
</reference>
<proteinExistence type="predicted"/>
<accession>A0ABM6IIT4</accession>
<dbReference type="PRINTS" id="PR00032">
    <property type="entry name" value="HTHARAC"/>
</dbReference>
<dbReference type="Pfam" id="PF12833">
    <property type="entry name" value="HTH_18"/>
    <property type="match status" value="1"/>
</dbReference>
<dbReference type="InterPro" id="IPR018060">
    <property type="entry name" value="HTH_AraC"/>
</dbReference>
<dbReference type="Gene3D" id="1.10.10.60">
    <property type="entry name" value="Homeodomain-like"/>
    <property type="match status" value="1"/>
</dbReference>
<dbReference type="SUPFAM" id="SSF46689">
    <property type="entry name" value="Homeodomain-like"/>
    <property type="match status" value="1"/>
</dbReference>
<keyword evidence="2" id="KW-0238">DNA-binding</keyword>
<dbReference type="Pfam" id="PF14525">
    <property type="entry name" value="AraC_binding_2"/>
    <property type="match status" value="1"/>
</dbReference>